<keyword evidence="4 5" id="KW-0472">Membrane</keyword>
<keyword evidence="3 5" id="KW-1133">Transmembrane helix</keyword>
<keyword evidence="8" id="KW-1185">Reference proteome</keyword>
<dbReference type="PROSITE" id="PS51503">
    <property type="entry name" value="HIG1"/>
    <property type="match status" value="1"/>
</dbReference>
<dbReference type="InterPro" id="IPR050355">
    <property type="entry name" value="RCF1"/>
</dbReference>
<dbReference type="Pfam" id="PF04588">
    <property type="entry name" value="HIG_1_N"/>
    <property type="match status" value="1"/>
</dbReference>
<dbReference type="GO" id="GO:0097250">
    <property type="term" value="P:mitochondrial respirasome assembly"/>
    <property type="evidence" value="ECO:0007669"/>
    <property type="project" value="TreeGrafter"/>
</dbReference>
<evidence type="ECO:0000256" key="2">
    <source>
        <dbReference type="ARBA" id="ARBA00022692"/>
    </source>
</evidence>
<dbReference type="Proteomes" id="UP001153636">
    <property type="component" value="Chromosome 9"/>
</dbReference>
<dbReference type="Gene3D" id="6.10.140.1320">
    <property type="match status" value="1"/>
</dbReference>
<dbReference type="EMBL" id="OV651821">
    <property type="protein sequence ID" value="CAH1115243.1"/>
    <property type="molecule type" value="Genomic_DNA"/>
</dbReference>
<dbReference type="PANTHER" id="PTHR12297:SF18">
    <property type="entry name" value="HIG1 DOMAIN FAMILY MEMBER 2A"/>
    <property type="match status" value="1"/>
</dbReference>
<evidence type="ECO:0000313" key="8">
    <source>
        <dbReference type="Proteomes" id="UP001153636"/>
    </source>
</evidence>
<dbReference type="PANTHER" id="PTHR12297">
    <property type="entry name" value="HYPOXIA-INDUCBILE GENE 1 HIG1 -RELATED"/>
    <property type="match status" value="1"/>
</dbReference>
<reference evidence="7" key="1">
    <citation type="submission" date="2022-01" db="EMBL/GenBank/DDBJ databases">
        <authorList>
            <person name="King R."/>
        </authorList>
    </citation>
    <scope>NUCLEOTIDE SEQUENCE</scope>
</reference>
<evidence type="ECO:0000313" key="7">
    <source>
        <dbReference type="EMBL" id="CAH1115243.1"/>
    </source>
</evidence>
<dbReference type="GO" id="GO:0031966">
    <property type="term" value="C:mitochondrial membrane"/>
    <property type="evidence" value="ECO:0007669"/>
    <property type="project" value="UniProtKB-SubCell"/>
</dbReference>
<evidence type="ECO:0000256" key="3">
    <source>
        <dbReference type="ARBA" id="ARBA00022989"/>
    </source>
</evidence>
<dbReference type="OrthoDB" id="6604018at2759"/>
<protein>
    <recommendedName>
        <fullName evidence="6">HIG1 domain-containing protein</fullName>
    </recommendedName>
</protein>
<feature type="domain" description="HIG1" evidence="6">
    <location>
        <begin position="26"/>
        <end position="117"/>
    </location>
</feature>
<name>A0A9P0D5Z7_9CUCU</name>
<feature type="non-terminal residue" evidence="7">
    <location>
        <position position="1"/>
    </location>
</feature>
<comment type="subcellular location">
    <subcellularLocation>
        <location evidence="1">Mitochondrion membrane</location>
    </subcellularLocation>
</comment>
<sequence>NNHFLQTFAKSSKGLTDEEVDKFDWISLKQEMDAALPTETQSQKLARKFKENPFVPVGCLATTMALGYGLWCFRTGQKKMSQYMMRTRIAAQGFTIIAMITGVSIAARKTLEQKKEH</sequence>
<accession>A0A9P0D5Z7</accession>
<feature type="transmembrane region" description="Helical" evidence="5">
    <location>
        <begin position="89"/>
        <end position="107"/>
    </location>
</feature>
<proteinExistence type="predicted"/>
<feature type="transmembrane region" description="Helical" evidence="5">
    <location>
        <begin position="54"/>
        <end position="73"/>
    </location>
</feature>
<organism evidence="7 8">
    <name type="scientific">Psylliodes chrysocephalus</name>
    <dbReference type="NCBI Taxonomy" id="3402493"/>
    <lineage>
        <taxon>Eukaryota</taxon>
        <taxon>Metazoa</taxon>
        <taxon>Ecdysozoa</taxon>
        <taxon>Arthropoda</taxon>
        <taxon>Hexapoda</taxon>
        <taxon>Insecta</taxon>
        <taxon>Pterygota</taxon>
        <taxon>Neoptera</taxon>
        <taxon>Endopterygota</taxon>
        <taxon>Coleoptera</taxon>
        <taxon>Polyphaga</taxon>
        <taxon>Cucujiformia</taxon>
        <taxon>Chrysomeloidea</taxon>
        <taxon>Chrysomelidae</taxon>
        <taxon>Galerucinae</taxon>
        <taxon>Alticini</taxon>
        <taxon>Psylliodes</taxon>
    </lineage>
</organism>
<evidence type="ECO:0000256" key="5">
    <source>
        <dbReference type="SAM" id="Phobius"/>
    </source>
</evidence>
<evidence type="ECO:0000259" key="6">
    <source>
        <dbReference type="PROSITE" id="PS51503"/>
    </source>
</evidence>
<evidence type="ECO:0000256" key="4">
    <source>
        <dbReference type="ARBA" id="ARBA00023136"/>
    </source>
</evidence>
<dbReference type="AlphaFoldDB" id="A0A9P0D5Z7"/>
<gene>
    <name evidence="7" type="ORF">PSYICH_LOCUS15385</name>
</gene>
<keyword evidence="2 5" id="KW-0812">Transmembrane</keyword>
<evidence type="ECO:0000256" key="1">
    <source>
        <dbReference type="ARBA" id="ARBA00004325"/>
    </source>
</evidence>
<dbReference type="InterPro" id="IPR007667">
    <property type="entry name" value="Hypoxia_induced_domain"/>
</dbReference>